<dbReference type="Proteomes" id="UP001589532">
    <property type="component" value="Unassembled WGS sequence"/>
</dbReference>
<gene>
    <name evidence="2" type="ORF">ACFFSA_19940</name>
</gene>
<evidence type="ECO:0000256" key="1">
    <source>
        <dbReference type="SAM" id="MobiDB-lite"/>
    </source>
</evidence>
<evidence type="ECO:0000313" key="2">
    <source>
        <dbReference type="EMBL" id="MFB9625366.1"/>
    </source>
</evidence>
<proteinExistence type="predicted"/>
<reference evidence="2 3" key="1">
    <citation type="submission" date="2024-09" db="EMBL/GenBank/DDBJ databases">
        <authorList>
            <person name="Sun Q."/>
            <person name="Mori K."/>
        </authorList>
    </citation>
    <scope>NUCLEOTIDE SEQUENCE [LARGE SCALE GENOMIC DNA]</scope>
    <source>
        <strain evidence="2 3">JCM 3143</strain>
    </source>
</reference>
<dbReference type="SUPFAM" id="SSF56349">
    <property type="entry name" value="DNA breaking-rejoining enzymes"/>
    <property type="match status" value="1"/>
</dbReference>
<sequence>MDEWLDQLTGKPATTLREIHSVPKRAIRQAQARDMALRNVAELVITPKGTDGRPGKALTRQQAEAMLKAAESSELHTYVVISLTTGLRNAHRTFAASSGVSPSSATSRRFESESDGSRSASIDSRT</sequence>
<dbReference type="InterPro" id="IPR011010">
    <property type="entry name" value="DNA_brk_join_enz"/>
</dbReference>
<protein>
    <submittedName>
        <fullName evidence="2">Uncharacterized protein</fullName>
    </submittedName>
</protein>
<feature type="region of interest" description="Disordered" evidence="1">
    <location>
        <begin position="95"/>
        <end position="126"/>
    </location>
</feature>
<accession>A0ABV5S114</accession>
<comment type="caution">
    <text evidence="2">The sequence shown here is derived from an EMBL/GenBank/DDBJ whole genome shotgun (WGS) entry which is preliminary data.</text>
</comment>
<feature type="compositionally biased region" description="Low complexity" evidence="1">
    <location>
        <begin position="95"/>
        <end position="107"/>
    </location>
</feature>
<dbReference type="RefSeq" id="WP_344994609.1">
    <property type="nucleotide sequence ID" value="NZ_BAAAXV010000008.1"/>
</dbReference>
<evidence type="ECO:0000313" key="3">
    <source>
        <dbReference type="Proteomes" id="UP001589532"/>
    </source>
</evidence>
<feature type="compositionally biased region" description="Polar residues" evidence="1">
    <location>
        <begin position="117"/>
        <end position="126"/>
    </location>
</feature>
<organism evidence="2 3">
    <name type="scientific">Nonomuraea helvata</name>
    <dbReference type="NCBI Taxonomy" id="37484"/>
    <lineage>
        <taxon>Bacteria</taxon>
        <taxon>Bacillati</taxon>
        <taxon>Actinomycetota</taxon>
        <taxon>Actinomycetes</taxon>
        <taxon>Streptosporangiales</taxon>
        <taxon>Streptosporangiaceae</taxon>
        <taxon>Nonomuraea</taxon>
    </lineage>
</organism>
<name>A0ABV5S114_9ACTN</name>
<dbReference type="EMBL" id="JBHMBW010000015">
    <property type="protein sequence ID" value="MFB9625366.1"/>
    <property type="molecule type" value="Genomic_DNA"/>
</dbReference>
<keyword evidence="3" id="KW-1185">Reference proteome</keyword>